<proteinExistence type="predicted"/>
<keyword evidence="1" id="KW-0732">Signal</keyword>
<name>A0A841FVV0_9ACTN</name>
<dbReference type="InterPro" id="IPR024079">
    <property type="entry name" value="MetalloPept_cat_dom_sf"/>
</dbReference>
<sequence length="415" mass="44089">MKNPGRPLRSGLALASVAALGLILLHGPAAFAAEPSPAASYGMRTELREVFAPDGSITRQPIAVPAVDTPAPDSAVAAAAVTPIINNGDPATHLDLVIVGDGYTSTQLGTYDSHVRSKVNELFAVEPFASYKSLFNVWKVDVVSSQSGVDHDPYGTYRNTALDMYFYCGGTARLLCVNESKANQYARQAPDVDQVVALANTTTYGGAGGGVATAAGGNASAGQIVVHELGHSIGGLADEYDYGGGTNYTGAELREANASIYTRATMVSRQTKWWRWMGQSTPDGGVIDTFNGCRYYTNGIYRPSSNSIMRTLGRQFNLPGRERMIASFYAKATIASSEKALEVLVPQGIETIDISWTVDGREVTPARGATTLDRASLTAFGSGGHEVTVTVTDRTEWVRDPALLAGLTGTFTWRI</sequence>
<feature type="signal peptide" evidence="1">
    <location>
        <begin position="1"/>
        <end position="32"/>
    </location>
</feature>
<feature type="chain" id="PRO_5032975793" description="IgA peptidase M64" evidence="1">
    <location>
        <begin position="33"/>
        <end position="415"/>
    </location>
</feature>
<dbReference type="GO" id="GO:0008237">
    <property type="term" value="F:metallopeptidase activity"/>
    <property type="evidence" value="ECO:0007669"/>
    <property type="project" value="InterPro"/>
</dbReference>
<dbReference type="Pfam" id="PF09471">
    <property type="entry name" value="Peptidase_M64"/>
    <property type="match status" value="1"/>
</dbReference>
<organism evidence="2 3">
    <name type="scientific">Phytomonospora endophytica</name>
    <dbReference type="NCBI Taxonomy" id="714109"/>
    <lineage>
        <taxon>Bacteria</taxon>
        <taxon>Bacillati</taxon>
        <taxon>Actinomycetota</taxon>
        <taxon>Actinomycetes</taxon>
        <taxon>Micromonosporales</taxon>
        <taxon>Micromonosporaceae</taxon>
        <taxon>Phytomonospora</taxon>
    </lineage>
</organism>
<keyword evidence="3" id="KW-1185">Reference proteome</keyword>
<dbReference type="InterPro" id="IPR019026">
    <property type="entry name" value="Peptidase_M64_IgA"/>
</dbReference>
<gene>
    <name evidence="2" type="ORF">HNR73_004480</name>
</gene>
<dbReference type="Proteomes" id="UP000548476">
    <property type="component" value="Unassembled WGS sequence"/>
</dbReference>
<dbReference type="Gene3D" id="3.40.390.10">
    <property type="entry name" value="Collagenase (Catalytic Domain)"/>
    <property type="match status" value="1"/>
</dbReference>
<dbReference type="AlphaFoldDB" id="A0A841FVV0"/>
<accession>A0A841FVV0</accession>
<dbReference type="RefSeq" id="WP_184789442.1">
    <property type="nucleotide sequence ID" value="NZ_BONT01000032.1"/>
</dbReference>
<evidence type="ECO:0008006" key="4">
    <source>
        <dbReference type="Google" id="ProtNLM"/>
    </source>
</evidence>
<evidence type="ECO:0000313" key="3">
    <source>
        <dbReference type="Proteomes" id="UP000548476"/>
    </source>
</evidence>
<evidence type="ECO:0000313" key="2">
    <source>
        <dbReference type="EMBL" id="MBB6036609.1"/>
    </source>
</evidence>
<protein>
    <recommendedName>
        <fullName evidence="4">IgA peptidase M64</fullName>
    </recommendedName>
</protein>
<comment type="caution">
    <text evidence="2">The sequence shown here is derived from an EMBL/GenBank/DDBJ whole genome shotgun (WGS) entry which is preliminary data.</text>
</comment>
<reference evidence="2 3" key="1">
    <citation type="submission" date="2020-08" db="EMBL/GenBank/DDBJ databases">
        <title>Genomic Encyclopedia of Type Strains, Phase IV (KMG-IV): sequencing the most valuable type-strain genomes for metagenomic binning, comparative biology and taxonomic classification.</title>
        <authorList>
            <person name="Goeker M."/>
        </authorList>
    </citation>
    <scope>NUCLEOTIDE SEQUENCE [LARGE SCALE GENOMIC DNA]</scope>
    <source>
        <strain evidence="2 3">YIM 65646</strain>
    </source>
</reference>
<dbReference type="EMBL" id="JACHGT010000009">
    <property type="protein sequence ID" value="MBB6036609.1"/>
    <property type="molecule type" value="Genomic_DNA"/>
</dbReference>
<evidence type="ECO:0000256" key="1">
    <source>
        <dbReference type="SAM" id="SignalP"/>
    </source>
</evidence>